<evidence type="ECO:0000313" key="3">
    <source>
        <dbReference type="Proteomes" id="UP000030748"/>
    </source>
</evidence>
<dbReference type="Pfam" id="PF22486">
    <property type="entry name" value="MATH_2"/>
    <property type="match status" value="2"/>
</dbReference>
<feature type="domain" description="MATH" evidence="1">
    <location>
        <begin position="1"/>
        <end position="42"/>
    </location>
</feature>
<dbReference type="SUPFAM" id="SSF49599">
    <property type="entry name" value="TRAF domain-like"/>
    <property type="match status" value="2"/>
</dbReference>
<dbReference type="PROSITE" id="PS50144">
    <property type="entry name" value="MATH"/>
    <property type="match status" value="2"/>
</dbReference>
<evidence type="ECO:0000313" key="2">
    <source>
        <dbReference type="EMBL" id="EYU41011.1"/>
    </source>
</evidence>
<dbReference type="PANTHER" id="PTHR46162:SF20">
    <property type="entry name" value="UBIQUITIN CARBOXYL-TERMINAL HYDROLASE 7-LIKE ISOFORM X1"/>
    <property type="match status" value="1"/>
</dbReference>
<keyword evidence="3" id="KW-1185">Reference proteome</keyword>
<gene>
    <name evidence="2" type="ORF">MIMGU_mgv1a019899mg</name>
</gene>
<dbReference type="eggNOG" id="KOG1987">
    <property type="taxonomic scope" value="Eukaryota"/>
</dbReference>
<feature type="non-terminal residue" evidence="2">
    <location>
        <position position="1"/>
    </location>
</feature>
<dbReference type="InterPro" id="IPR002083">
    <property type="entry name" value="MATH/TRAF_dom"/>
</dbReference>
<sequence length="189" mass="21682">RTRRFQGVKSEWGFPKFISKKAMSDPSNGYLYGDSCVFGVEVFVIKREPVIEYVCLKNFDVLHKRDWKIQNFSKLGDEWKCEEFCVGGHKWKICLHPKGTGEKPGRYISIFLQNVCSKSFKASFAICVKNQLKQPDKRAVTDHSFTASKNDWGWHSFIELAAINDPKKGFVVEDCFLLDVEISSVQDVA</sequence>
<dbReference type="CDD" id="cd00121">
    <property type="entry name" value="MATH"/>
    <property type="match status" value="1"/>
</dbReference>
<dbReference type="Proteomes" id="UP000030748">
    <property type="component" value="Unassembled WGS sequence"/>
</dbReference>
<proteinExistence type="predicted"/>
<feature type="domain" description="MATH" evidence="1">
    <location>
        <begin position="62"/>
        <end position="182"/>
    </location>
</feature>
<accession>A0A022RM27</accession>
<dbReference type="EMBL" id="KI630370">
    <property type="protein sequence ID" value="EYU41011.1"/>
    <property type="molecule type" value="Genomic_DNA"/>
</dbReference>
<dbReference type="PANTHER" id="PTHR46162">
    <property type="entry name" value="TRAF-LIKE FAMILY PROTEIN"/>
    <property type="match status" value="1"/>
</dbReference>
<protein>
    <recommendedName>
        <fullName evidence="1">MATH domain-containing protein</fullName>
    </recommendedName>
</protein>
<organism evidence="2 3">
    <name type="scientific">Erythranthe guttata</name>
    <name type="common">Yellow monkey flower</name>
    <name type="synonym">Mimulus guttatus</name>
    <dbReference type="NCBI Taxonomy" id="4155"/>
    <lineage>
        <taxon>Eukaryota</taxon>
        <taxon>Viridiplantae</taxon>
        <taxon>Streptophyta</taxon>
        <taxon>Embryophyta</taxon>
        <taxon>Tracheophyta</taxon>
        <taxon>Spermatophyta</taxon>
        <taxon>Magnoliopsida</taxon>
        <taxon>eudicotyledons</taxon>
        <taxon>Gunneridae</taxon>
        <taxon>Pentapetalae</taxon>
        <taxon>asterids</taxon>
        <taxon>lamiids</taxon>
        <taxon>Lamiales</taxon>
        <taxon>Phrymaceae</taxon>
        <taxon>Erythranthe</taxon>
    </lineage>
</organism>
<dbReference type="AlphaFoldDB" id="A0A022RM27"/>
<evidence type="ECO:0000259" key="1">
    <source>
        <dbReference type="PROSITE" id="PS50144"/>
    </source>
</evidence>
<reference evidence="2 3" key="1">
    <citation type="journal article" date="2013" name="Proc. Natl. Acad. Sci. U.S.A.">
        <title>Fine-scale variation in meiotic recombination in Mimulus inferred from population shotgun sequencing.</title>
        <authorList>
            <person name="Hellsten U."/>
            <person name="Wright K.M."/>
            <person name="Jenkins J."/>
            <person name="Shu S."/>
            <person name="Yuan Y."/>
            <person name="Wessler S.R."/>
            <person name="Schmutz J."/>
            <person name="Willis J.H."/>
            <person name="Rokhsar D.S."/>
        </authorList>
    </citation>
    <scope>NUCLEOTIDE SEQUENCE [LARGE SCALE GENOMIC DNA]</scope>
    <source>
        <strain evidence="3">cv. DUN x IM62</strain>
    </source>
</reference>
<name>A0A022RM27_ERYGU</name>
<dbReference type="Gene3D" id="2.60.210.10">
    <property type="entry name" value="Apoptosis, Tumor Necrosis Factor Receptor Associated Protein 2, Chain A"/>
    <property type="match status" value="2"/>
</dbReference>
<dbReference type="InterPro" id="IPR008974">
    <property type="entry name" value="TRAF-like"/>
</dbReference>